<dbReference type="Proteomes" id="UP000481616">
    <property type="component" value="Unassembled WGS sequence"/>
</dbReference>
<sequence>MKLLASLIFFTRLPFWKIANVPPVYFKRVVDYWPFVGWLTGGIMAGTLWITAEFLPVQIAVLMALAARLLATGALHEDGLADFCDGFGGGTSRDKILSIMKDSHIGTYGVLGLLFYYGLMWNILTTLSVPLACAAILSGDAWSKFCAAQIINTLPYARKEEESKAKVIYDRMSPGILLSAFMAGTLPMLLLLDKGYWWAAIAPAMMFILLMSLMRRRLQGYTGDCCGATFLLCEFSFYLTINLIYTNLW</sequence>
<evidence type="ECO:0000256" key="6">
    <source>
        <dbReference type="ARBA" id="ARBA00015850"/>
    </source>
</evidence>
<dbReference type="KEGG" id="bdh:GV66_17065"/>
<keyword evidence="11 19" id="KW-0460">Magnesium</keyword>
<reference evidence="27 31" key="1">
    <citation type="submission" date="2018-08" db="EMBL/GenBank/DDBJ databases">
        <title>A genome reference for cultivated species of the human gut microbiota.</title>
        <authorList>
            <person name="Zou Y."/>
            <person name="Xue W."/>
            <person name="Luo G."/>
        </authorList>
    </citation>
    <scope>NUCLEOTIDE SEQUENCE [LARGE SCALE GENOMIC DNA]</scope>
    <source>
        <strain evidence="27 31">AF14-1AC</strain>
    </source>
</reference>
<feature type="transmembrane region" description="Helical" evidence="19">
    <location>
        <begin position="196"/>
        <end position="213"/>
    </location>
</feature>
<dbReference type="Pfam" id="PF02654">
    <property type="entry name" value="CobS"/>
    <property type="match status" value="1"/>
</dbReference>
<evidence type="ECO:0000313" key="34">
    <source>
        <dbReference type="Proteomes" id="UP000441162"/>
    </source>
</evidence>
<dbReference type="EMBL" id="VVZA01000015">
    <property type="protein sequence ID" value="KAA5403390.1"/>
    <property type="molecule type" value="Genomic_DNA"/>
</dbReference>
<dbReference type="GO" id="GO:0051073">
    <property type="term" value="F:adenosylcobinamide-GDP ribazoletransferase activity"/>
    <property type="evidence" value="ECO:0007669"/>
    <property type="project" value="UniProtKB-UniRule"/>
</dbReference>
<reference evidence="25" key="8">
    <citation type="submission" date="2023-10" db="EMBL/GenBank/DDBJ databases">
        <title>Genome of Potential pathogenic bacteria in Crohn's disease.</title>
        <authorList>
            <person name="Rodriguez-Palacios A."/>
        </authorList>
    </citation>
    <scope>NUCLEOTIDE SEQUENCE</scope>
    <source>
        <strain evidence="25">CavFT-hAR62</strain>
    </source>
</reference>
<evidence type="ECO:0000313" key="30">
    <source>
        <dbReference type="EMBL" id="WHX08494.1"/>
    </source>
</evidence>
<dbReference type="EC" id="2.7.8.26" evidence="5 19"/>
<evidence type="ECO:0000313" key="27">
    <source>
        <dbReference type="EMBL" id="RGV69543.1"/>
    </source>
</evidence>
<keyword evidence="9 19" id="KW-0808">Transferase</keyword>
<dbReference type="HAMAP" id="MF_00719">
    <property type="entry name" value="CobS"/>
    <property type="match status" value="1"/>
</dbReference>
<accession>A0A076J475</accession>
<comment type="catalytic activity">
    <reaction evidence="18 19">
        <text>alpha-ribazole 5'-phosphate + adenosylcob(III)inamide-GDP = adenosylcob(III)alamin 5'-phosphate + GMP + H(+)</text>
        <dbReference type="Rhea" id="RHEA:23560"/>
        <dbReference type="ChEBI" id="CHEBI:15378"/>
        <dbReference type="ChEBI" id="CHEBI:57918"/>
        <dbReference type="ChEBI" id="CHEBI:58115"/>
        <dbReference type="ChEBI" id="CHEBI:60487"/>
        <dbReference type="ChEBI" id="CHEBI:60493"/>
        <dbReference type="EC" id="2.7.8.26"/>
    </reaction>
</comment>
<feature type="transmembrane region" description="Helical" evidence="19">
    <location>
        <begin position="35"/>
        <end position="55"/>
    </location>
</feature>
<evidence type="ECO:0000256" key="15">
    <source>
        <dbReference type="ARBA" id="ARBA00032605"/>
    </source>
</evidence>
<evidence type="ECO:0000313" key="36">
    <source>
        <dbReference type="Proteomes" id="UP000481700"/>
    </source>
</evidence>
<dbReference type="eggNOG" id="COG0368">
    <property type="taxonomic scope" value="Bacteria"/>
</dbReference>
<dbReference type="Proteomes" id="UP000283678">
    <property type="component" value="Unassembled WGS sequence"/>
</dbReference>
<dbReference type="Proteomes" id="UP000500949">
    <property type="component" value="Chromosome"/>
</dbReference>
<evidence type="ECO:0000313" key="35">
    <source>
        <dbReference type="Proteomes" id="UP000481616"/>
    </source>
</evidence>
<dbReference type="EMBL" id="CP046176">
    <property type="protein sequence ID" value="QJR76868.1"/>
    <property type="molecule type" value="Genomic_DNA"/>
</dbReference>
<dbReference type="Proteomes" id="UP001055104">
    <property type="component" value="Unassembled WGS sequence"/>
</dbReference>
<dbReference type="Proteomes" id="UP001181086">
    <property type="component" value="Unassembled WGS sequence"/>
</dbReference>
<dbReference type="GO" id="GO:0005886">
    <property type="term" value="C:plasma membrane"/>
    <property type="evidence" value="ECO:0007669"/>
    <property type="project" value="UniProtKB-SubCell"/>
</dbReference>
<dbReference type="GO" id="GO:0009236">
    <property type="term" value="P:cobalamin biosynthetic process"/>
    <property type="evidence" value="ECO:0007669"/>
    <property type="project" value="UniProtKB-UniRule"/>
</dbReference>
<dbReference type="Proteomes" id="UP001177934">
    <property type="component" value="Chromosome"/>
</dbReference>
<comment type="similarity">
    <text evidence="4 19">Belongs to the CobS family.</text>
</comment>
<evidence type="ECO:0000313" key="24">
    <source>
        <dbReference type="EMBL" id="MBV3124927.1"/>
    </source>
</evidence>
<evidence type="ECO:0000256" key="9">
    <source>
        <dbReference type="ARBA" id="ARBA00022679"/>
    </source>
</evidence>
<keyword evidence="12 19" id="KW-1133">Transmembrane helix</keyword>
<dbReference type="PANTHER" id="PTHR34148">
    <property type="entry name" value="ADENOSYLCOBINAMIDE-GDP RIBAZOLETRANSFERASE"/>
    <property type="match status" value="1"/>
</dbReference>
<evidence type="ECO:0000256" key="10">
    <source>
        <dbReference type="ARBA" id="ARBA00022692"/>
    </source>
</evidence>
<protein>
    <recommendedName>
        <fullName evidence="6 19">Adenosylcobinamide-GDP ribazoletransferase</fullName>
        <ecNumber evidence="5 19">2.7.8.26</ecNumber>
    </recommendedName>
    <alternativeName>
        <fullName evidence="16 19">Cobalamin synthase</fullName>
    </alternativeName>
    <alternativeName>
        <fullName evidence="15 19">Cobalamin-5'-phosphate synthase</fullName>
    </alternativeName>
</protein>
<dbReference type="InterPro" id="IPR003805">
    <property type="entry name" value="CobS"/>
</dbReference>
<keyword evidence="7 19" id="KW-1003">Cell membrane</keyword>
<evidence type="ECO:0000313" key="33">
    <source>
        <dbReference type="Proteomes" id="UP000294834"/>
    </source>
</evidence>
<dbReference type="Proteomes" id="UP000294834">
    <property type="component" value="Unassembled WGS sequence"/>
</dbReference>
<evidence type="ECO:0000256" key="17">
    <source>
        <dbReference type="ARBA" id="ARBA00048623"/>
    </source>
</evidence>
<dbReference type="GeneID" id="93447191"/>
<evidence type="ECO:0000256" key="14">
    <source>
        <dbReference type="ARBA" id="ARBA00025228"/>
    </source>
</evidence>
<name>A0A076J475_9BACT</name>
<comment type="function">
    <text evidence="14 19">Joins adenosylcobinamide-GDP and alpha-ribazole to generate adenosylcobalamin (Ado-cobalamin). Also synthesizes adenosylcobalamin 5'-phosphate from adenosylcobinamide-GDP and alpha-ribazole 5'-phosphate.</text>
</comment>
<evidence type="ECO:0000313" key="23">
    <source>
        <dbReference type="EMBL" id="KAA5403390.1"/>
    </source>
</evidence>
<comment type="subcellular location">
    <subcellularLocation>
        <location evidence="2 19">Cell membrane</location>
        <topology evidence="2 19">Multi-pass membrane protein</topology>
    </subcellularLocation>
</comment>
<dbReference type="GO" id="GO:0008818">
    <property type="term" value="F:cobalamin 5'-phosphate synthase activity"/>
    <property type="evidence" value="ECO:0007669"/>
    <property type="project" value="UniProtKB-UniRule"/>
</dbReference>
<evidence type="ECO:0000313" key="28">
    <source>
        <dbReference type="EMBL" id="TDA75868.1"/>
    </source>
</evidence>
<dbReference type="EMBL" id="JAHOAX010000019">
    <property type="protein sequence ID" value="MBV3124927.1"/>
    <property type="molecule type" value="Genomic_DNA"/>
</dbReference>
<keyword evidence="8 19" id="KW-0169">Cobalamin biosynthesis</keyword>
<gene>
    <name evidence="19 20" type="primary">cobS</name>
    <name evidence="20" type="ORF">CE91St7_35470</name>
    <name evidence="27" type="ORF">DWW04_20900</name>
    <name evidence="28" type="ORF">E1I98_05610</name>
    <name evidence="29" type="ORF">E1J06_09925</name>
    <name evidence="23" type="ORF">F2Y51_16135</name>
    <name evidence="22" type="ORF">F2Y58_17110</name>
    <name evidence="21" type="ORF">F2Z07_14440</name>
    <name evidence="26" type="ORF">GKD17_10960</name>
    <name evidence="24" type="ORF">KSU80_17375</name>
    <name evidence="30" type="ORF">QNN11_13265</name>
    <name evidence="25" type="ORF">RVH45_01880</name>
</gene>
<comment type="pathway">
    <text evidence="3 19">Cofactor biosynthesis; adenosylcobalamin biosynthesis; adenosylcobalamin from cob(II)yrinate a,c-diamide: step 7/7.</text>
</comment>
<evidence type="ECO:0000313" key="22">
    <source>
        <dbReference type="EMBL" id="KAA5395334.1"/>
    </source>
</evidence>
<reference evidence="26 37" key="4">
    <citation type="submission" date="2019-11" db="EMBL/GenBank/DDBJ databases">
        <title>Complete genome sequence of Bacteroides dorei DSM 17855.</title>
        <authorList>
            <person name="Russell J.T."/>
        </authorList>
    </citation>
    <scope>NUCLEOTIDE SEQUENCE [LARGE SCALE GENOMIC DNA]</scope>
    <source>
        <strain evidence="26 37">DSM 17855</strain>
    </source>
</reference>
<comment type="catalytic activity">
    <reaction evidence="17 19">
        <text>alpha-ribazole + adenosylcob(III)inamide-GDP = adenosylcob(III)alamin + GMP + H(+)</text>
        <dbReference type="Rhea" id="RHEA:16049"/>
        <dbReference type="ChEBI" id="CHEBI:10329"/>
        <dbReference type="ChEBI" id="CHEBI:15378"/>
        <dbReference type="ChEBI" id="CHEBI:18408"/>
        <dbReference type="ChEBI" id="CHEBI:58115"/>
        <dbReference type="ChEBI" id="CHEBI:60487"/>
        <dbReference type="EC" id="2.7.8.26"/>
    </reaction>
</comment>
<keyword evidence="13 19" id="KW-0472">Membrane</keyword>
<dbReference type="AlphaFoldDB" id="A0A076J475"/>
<evidence type="ECO:0000256" key="11">
    <source>
        <dbReference type="ARBA" id="ARBA00022842"/>
    </source>
</evidence>
<organism evidence="28 32">
    <name type="scientific">Phocaeicola dorei</name>
    <dbReference type="NCBI Taxonomy" id="357276"/>
    <lineage>
        <taxon>Bacteria</taxon>
        <taxon>Pseudomonadati</taxon>
        <taxon>Bacteroidota</taxon>
        <taxon>Bacteroidia</taxon>
        <taxon>Bacteroidales</taxon>
        <taxon>Bacteroidaceae</taxon>
        <taxon>Phocaeicola</taxon>
    </lineage>
</organism>
<evidence type="ECO:0000256" key="7">
    <source>
        <dbReference type="ARBA" id="ARBA00022475"/>
    </source>
</evidence>
<evidence type="ECO:0000256" key="1">
    <source>
        <dbReference type="ARBA" id="ARBA00001946"/>
    </source>
</evidence>
<evidence type="ECO:0000313" key="26">
    <source>
        <dbReference type="EMBL" id="QJR76868.1"/>
    </source>
</evidence>
<reference evidence="20" key="6">
    <citation type="submission" date="2022-01" db="EMBL/GenBank/DDBJ databases">
        <title>Novel bile acid biosynthetic pathways are enriched in the microbiome of centenarians.</title>
        <authorList>
            <person name="Sato Y."/>
            <person name="Atarashi K."/>
            <person name="Plichta R.D."/>
            <person name="Arai Y."/>
            <person name="Sasajima S."/>
            <person name="Kearney M.S."/>
            <person name="Suda W."/>
            <person name="Takeshita K."/>
            <person name="Sasaki T."/>
            <person name="Okamoto S."/>
            <person name="Skelly N.A."/>
            <person name="Okamura Y."/>
            <person name="Vlamakis H."/>
            <person name="Li Y."/>
            <person name="Tanoue T."/>
            <person name="Takei H."/>
            <person name="Nittono H."/>
            <person name="Narushima S."/>
            <person name="Irie J."/>
            <person name="Itoh H."/>
            <person name="Moriya K."/>
            <person name="Sugiura Y."/>
            <person name="Suematsu M."/>
            <person name="Moritoki N."/>
            <person name="Shibata S."/>
            <person name="Littman R.D."/>
            <person name="Fischbach A.M."/>
            <person name="Uwamino Y."/>
            <person name="Inoue T."/>
            <person name="Honda A."/>
            <person name="Hattori M."/>
            <person name="Murai T."/>
            <person name="Xavier J.R."/>
            <person name="Hirose N."/>
            <person name="Honda K."/>
        </authorList>
    </citation>
    <scope>NUCLEOTIDE SEQUENCE</scope>
    <source>
        <strain evidence="20">CE91-St7</strain>
    </source>
</reference>
<dbReference type="PANTHER" id="PTHR34148:SF1">
    <property type="entry name" value="ADENOSYLCOBINAMIDE-GDP RIBAZOLETRANSFERASE"/>
    <property type="match status" value="1"/>
</dbReference>
<evidence type="ECO:0000313" key="29">
    <source>
        <dbReference type="EMBL" id="TDB07705.1"/>
    </source>
</evidence>
<reference evidence="34 35" key="2">
    <citation type="journal article" date="2019" name="Nat. Med.">
        <title>A library of human gut bacterial isolates paired with longitudinal multiomics data enables mechanistic microbiome research.</title>
        <authorList>
            <person name="Poyet M."/>
            <person name="Groussin M."/>
            <person name="Gibbons S.M."/>
            <person name="Avila-Pacheco J."/>
            <person name="Jiang X."/>
            <person name="Kearney S.M."/>
            <person name="Perrotta A.R."/>
            <person name="Berdy B."/>
            <person name="Zhao S."/>
            <person name="Lieberman T.D."/>
            <person name="Swanson P.K."/>
            <person name="Smith M."/>
            <person name="Roesemann S."/>
            <person name="Alexander J.E."/>
            <person name="Rich S.A."/>
            <person name="Livny J."/>
            <person name="Vlamakis H."/>
            <person name="Clish C."/>
            <person name="Bullock K."/>
            <person name="Deik A."/>
            <person name="Scott J."/>
            <person name="Pierce K.A."/>
            <person name="Xavier R.J."/>
            <person name="Alm E.J."/>
        </authorList>
    </citation>
    <scope>NUCLEOTIDE SEQUENCE [LARGE SCALE GENOMIC DNA]</scope>
    <source>
        <strain evidence="22 35">BIOML-A1</strain>
        <strain evidence="21 36">BIOML-A25</strain>
        <strain evidence="23 34">BIOML-A4</strain>
    </source>
</reference>
<evidence type="ECO:0000256" key="18">
    <source>
        <dbReference type="ARBA" id="ARBA00049504"/>
    </source>
</evidence>
<dbReference type="EMBL" id="VVZV01000015">
    <property type="protein sequence ID" value="KAA5318073.1"/>
    <property type="molecule type" value="Genomic_DNA"/>
</dbReference>
<reference evidence="30" key="7">
    <citation type="journal article" date="2023" name="Nat. Commun.">
        <title>Identification of a novel Human Milk Oligosaccharides utilization cluster in the infant gut commensal Bacteroides dorei.</title>
        <authorList>
            <person name="Kijner S."/>
            <person name="Ennis D."/>
            <person name="Shmorak S."/>
            <person name="Florentin A."/>
            <person name="Yassour M."/>
        </authorList>
    </citation>
    <scope>NUCLEOTIDE SEQUENCE</scope>
    <source>
        <strain evidence="30">2</strain>
    </source>
</reference>
<dbReference type="EMBL" id="SLTU01000001">
    <property type="protein sequence ID" value="TDA75868.1"/>
    <property type="molecule type" value="Genomic_DNA"/>
</dbReference>
<dbReference type="RefSeq" id="WP_007835678.1">
    <property type="nucleotide sequence ID" value="NZ_BAABYF010000001.1"/>
</dbReference>
<dbReference type="Proteomes" id="UP000294527">
    <property type="component" value="Unassembled WGS sequence"/>
</dbReference>
<dbReference type="Proteomes" id="UP000441162">
    <property type="component" value="Unassembled WGS sequence"/>
</dbReference>
<feature type="transmembrane region" description="Helical" evidence="19">
    <location>
        <begin position="225"/>
        <end position="245"/>
    </location>
</feature>
<evidence type="ECO:0000313" key="32">
    <source>
        <dbReference type="Proteomes" id="UP000294527"/>
    </source>
</evidence>
<evidence type="ECO:0000256" key="13">
    <source>
        <dbReference type="ARBA" id="ARBA00023136"/>
    </source>
</evidence>
<evidence type="ECO:0000313" key="31">
    <source>
        <dbReference type="Proteomes" id="UP000283678"/>
    </source>
</evidence>
<evidence type="ECO:0000313" key="20">
    <source>
        <dbReference type="EMBL" id="GKH82663.1"/>
    </source>
</evidence>
<evidence type="ECO:0000313" key="37">
    <source>
        <dbReference type="Proteomes" id="UP000500949"/>
    </source>
</evidence>
<evidence type="ECO:0000256" key="12">
    <source>
        <dbReference type="ARBA" id="ARBA00022989"/>
    </source>
</evidence>
<evidence type="ECO:0000313" key="21">
    <source>
        <dbReference type="EMBL" id="KAA5318073.1"/>
    </source>
</evidence>
<evidence type="ECO:0000313" key="25">
    <source>
        <dbReference type="EMBL" id="MDU0268668.1"/>
    </source>
</evidence>
<feature type="transmembrane region" description="Helical" evidence="19">
    <location>
        <begin position="172"/>
        <end position="190"/>
    </location>
</feature>
<reference evidence="24" key="5">
    <citation type="submission" date="2021-06" db="EMBL/GenBank/DDBJ databases">
        <title>Collection of gut derived symbiotic bacterial strains cultured from healthy donors.</title>
        <authorList>
            <person name="Lin H."/>
            <person name="Littmann E."/>
            <person name="Pamer E.G."/>
        </authorList>
    </citation>
    <scope>NUCLEOTIDE SEQUENCE</scope>
    <source>
        <strain evidence="24">MSK.5.10</strain>
    </source>
</reference>
<dbReference type="EMBL" id="VVYY01000016">
    <property type="protein sequence ID" value="KAA5395334.1"/>
    <property type="molecule type" value="Genomic_DNA"/>
</dbReference>
<evidence type="ECO:0000256" key="3">
    <source>
        <dbReference type="ARBA" id="ARBA00004663"/>
    </source>
</evidence>
<comment type="cofactor">
    <cofactor evidence="1 19">
        <name>Mg(2+)</name>
        <dbReference type="ChEBI" id="CHEBI:18420"/>
    </cofactor>
</comment>
<dbReference type="EMBL" id="CP126056">
    <property type="protein sequence ID" value="WHX08494.1"/>
    <property type="molecule type" value="Genomic_DNA"/>
</dbReference>
<evidence type="ECO:0000256" key="8">
    <source>
        <dbReference type="ARBA" id="ARBA00022573"/>
    </source>
</evidence>
<reference evidence="32 33" key="3">
    <citation type="journal article" date="2019" name="Nat. Microbiol.">
        <title>Genomic variation and strain-specific functional adaptation in the human gut microbiome during early life.</title>
        <authorList>
            <person name="Vatanen T."/>
            <person name="Plichta D.R."/>
            <person name="Somani J."/>
            <person name="Munch P.C."/>
            <person name="Arthur T.D."/>
            <person name="Hall A.B."/>
            <person name="Rudolf S."/>
            <person name="Oakeley E.J."/>
            <person name="Ke X."/>
            <person name="Young R.A."/>
            <person name="Haiser H.J."/>
            <person name="Kolde R."/>
            <person name="Yassour M."/>
            <person name="Luopajarvi K."/>
            <person name="Siljander H."/>
            <person name="Virtanen S.M."/>
            <person name="Ilonen J."/>
            <person name="Uibo R."/>
            <person name="Tillmann V."/>
            <person name="Mokurov S."/>
            <person name="Dorshakova N."/>
            <person name="Porter J.A."/>
            <person name="McHardy A.C."/>
            <person name="Lahdesmaki H."/>
            <person name="Vlamakis H."/>
            <person name="Huttenhower C."/>
            <person name="Knip M."/>
            <person name="Xavier R.J."/>
        </authorList>
    </citation>
    <scope>NUCLEOTIDE SEQUENCE [LARGE SCALE GENOMIC DNA]</scope>
    <source>
        <strain evidence="28 32">RJX1047</strain>
        <strain evidence="29 33">RJX1052</strain>
    </source>
</reference>
<dbReference type="EMBL" id="BQOB01000001">
    <property type="protein sequence ID" value="GKH82663.1"/>
    <property type="molecule type" value="Genomic_DNA"/>
</dbReference>
<keyword evidence="10 19" id="KW-0812">Transmembrane</keyword>
<dbReference type="Proteomes" id="UP000481700">
    <property type="component" value="Unassembled WGS sequence"/>
</dbReference>
<dbReference type="KEGG" id="bdo:EL88_09040"/>
<dbReference type="UniPathway" id="UPA00148">
    <property type="reaction ID" value="UER00238"/>
</dbReference>
<evidence type="ECO:0000256" key="19">
    <source>
        <dbReference type="HAMAP-Rule" id="MF_00719"/>
    </source>
</evidence>
<dbReference type="EMBL" id="QRZL01000033">
    <property type="protein sequence ID" value="RGV69543.1"/>
    <property type="molecule type" value="Genomic_DNA"/>
</dbReference>
<evidence type="ECO:0000256" key="5">
    <source>
        <dbReference type="ARBA" id="ARBA00013200"/>
    </source>
</evidence>
<proteinExistence type="inferred from homology"/>
<dbReference type="EMBL" id="SLTX01000001">
    <property type="protein sequence ID" value="TDB07705.1"/>
    <property type="molecule type" value="Genomic_DNA"/>
</dbReference>
<evidence type="ECO:0000256" key="16">
    <source>
        <dbReference type="ARBA" id="ARBA00032853"/>
    </source>
</evidence>
<dbReference type="EMBL" id="JAWDEV010000001">
    <property type="protein sequence ID" value="MDU0268668.1"/>
    <property type="molecule type" value="Genomic_DNA"/>
</dbReference>
<evidence type="ECO:0000256" key="2">
    <source>
        <dbReference type="ARBA" id="ARBA00004651"/>
    </source>
</evidence>
<evidence type="ECO:0000256" key="4">
    <source>
        <dbReference type="ARBA" id="ARBA00010561"/>
    </source>
</evidence>
<dbReference type="Proteomes" id="UP000777173">
    <property type="component" value="Unassembled WGS sequence"/>
</dbReference>